<keyword evidence="3" id="KW-1185">Reference proteome</keyword>
<protein>
    <recommendedName>
        <fullName evidence="4">Reverse transcriptase Ty1/copia-type domain-containing protein</fullName>
    </recommendedName>
</protein>
<feature type="compositionally biased region" description="Gly residues" evidence="1">
    <location>
        <begin position="67"/>
        <end position="77"/>
    </location>
</feature>
<dbReference type="STRING" id="4081.A0A3Q7GSM1"/>
<dbReference type="EnsemblPlants" id="Solyc04g016173.1.1">
    <property type="protein sequence ID" value="Solyc04g016173.1.1"/>
    <property type="gene ID" value="Solyc04g016173.1"/>
</dbReference>
<organism evidence="2">
    <name type="scientific">Solanum lycopersicum</name>
    <name type="common">Tomato</name>
    <name type="synonym">Lycopersicon esculentum</name>
    <dbReference type="NCBI Taxonomy" id="4081"/>
    <lineage>
        <taxon>Eukaryota</taxon>
        <taxon>Viridiplantae</taxon>
        <taxon>Streptophyta</taxon>
        <taxon>Embryophyta</taxon>
        <taxon>Tracheophyta</taxon>
        <taxon>Spermatophyta</taxon>
        <taxon>Magnoliopsida</taxon>
        <taxon>eudicotyledons</taxon>
        <taxon>Gunneridae</taxon>
        <taxon>Pentapetalae</taxon>
        <taxon>asterids</taxon>
        <taxon>lamiids</taxon>
        <taxon>Solanales</taxon>
        <taxon>Solanaceae</taxon>
        <taxon>Solanoideae</taxon>
        <taxon>Solaneae</taxon>
        <taxon>Solanum</taxon>
        <taxon>Solanum subgen. Lycopersicon</taxon>
    </lineage>
</organism>
<evidence type="ECO:0000313" key="3">
    <source>
        <dbReference type="Proteomes" id="UP000004994"/>
    </source>
</evidence>
<evidence type="ECO:0000256" key="1">
    <source>
        <dbReference type="SAM" id="MobiDB-lite"/>
    </source>
</evidence>
<reference evidence="2" key="2">
    <citation type="submission" date="2019-01" db="UniProtKB">
        <authorList>
            <consortium name="EnsemblPlants"/>
        </authorList>
    </citation>
    <scope>IDENTIFICATION</scope>
    <source>
        <strain evidence="2">cv. Heinz 1706</strain>
    </source>
</reference>
<evidence type="ECO:0008006" key="4">
    <source>
        <dbReference type="Google" id="ProtNLM"/>
    </source>
</evidence>
<reference evidence="2" key="1">
    <citation type="journal article" date="2012" name="Nature">
        <title>The tomato genome sequence provides insights into fleshy fruit evolution.</title>
        <authorList>
            <consortium name="Tomato Genome Consortium"/>
        </authorList>
    </citation>
    <scope>NUCLEOTIDE SEQUENCE [LARGE SCALE GENOMIC DNA]</scope>
    <source>
        <strain evidence="2">cv. Heinz 1706</strain>
    </source>
</reference>
<sequence length="323" mass="35523">MEQKLKVREPGGLAEPHTALYAQSWQSTGHRGGRGRGFHRGRGGTPGRGSSAGGRGGAVDSSQQRGGYSGGRGGSAGRGSRPPRSSIICQICGKYNHAAWDCWHSDHLLLHQTKYAGELIHRAGVDSCTTAPTPISPSQSTNGADVPFHNPRLFRSLVGGLQYLTVTRPDIQFAVNYVAQKMHSPTEQDFHTLKCILRYVKGTISCGITFFRGDLRLRGYSDSDWPNDQSDSRSTTGYLIFFGPNLISWNTQKQGRVSKSSTEAEYRALSAATSEVMWLTYLLADLHVSTPAIDECFLLKTLSFLMIELEYIVYDEEQIDEGK</sequence>
<dbReference type="InterPro" id="IPR043502">
    <property type="entry name" value="DNA/RNA_pol_sf"/>
</dbReference>
<feature type="region of interest" description="Disordered" evidence="1">
    <location>
        <begin position="1"/>
        <end position="83"/>
    </location>
</feature>
<accession>A0A3Q7GSM1</accession>
<dbReference type="PANTHER" id="PTHR11439">
    <property type="entry name" value="GAG-POL-RELATED RETROTRANSPOSON"/>
    <property type="match status" value="1"/>
</dbReference>
<dbReference type="AlphaFoldDB" id="A0A3Q7GSM1"/>
<dbReference type="SUPFAM" id="SSF56672">
    <property type="entry name" value="DNA/RNA polymerases"/>
    <property type="match status" value="1"/>
</dbReference>
<proteinExistence type="predicted"/>
<evidence type="ECO:0000313" key="2">
    <source>
        <dbReference type="EnsemblPlants" id="Solyc04g016173.1.1"/>
    </source>
</evidence>
<dbReference type="Proteomes" id="UP000004994">
    <property type="component" value="Chromosome 4"/>
</dbReference>
<dbReference type="CDD" id="cd09272">
    <property type="entry name" value="RNase_HI_RT_Ty1"/>
    <property type="match status" value="1"/>
</dbReference>
<dbReference type="Gramene" id="Solyc04g016173.1.1">
    <property type="protein sequence ID" value="Solyc04g016173.1.1"/>
    <property type="gene ID" value="Solyc04g016173.1"/>
</dbReference>
<feature type="compositionally biased region" description="Basic residues" evidence="1">
    <location>
        <begin position="31"/>
        <end position="42"/>
    </location>
</feature>
<dbReference type="PANTHER" id="PTHR11439:SF467">
    <property type="entry name" value="INTEGRASE CATALYTIC DOMAIN-CONTAINING PROTEIN"/>
    <property type="match status" value="1"/>
</dbReference>
<name>A0A3Q7GSM1_SOLLC</name>
<dbReference type="InParanoid" id="A0A3Q7GSM1"/>
<feature type="compositionally biased region" description="Gly residues" evidence="1">
    <location>
        <begin position="43"/>
        <end position="57"/>
    </location>
</feature>